<evidence type="ECO:0000256" key="1">
    <source>
        <dbReference type="ARBA" id="ARBA00004651"/>
    </source>
</evidence>
<comment type="subcellular location">
    <subcellularLocation>
        <location evidence="1 7">Cell membrane</location>
        <topology evidence="1 7">Multi-pass membrane protein</topology>
    </subcellularLocation>
</comment>
<feature type="transmembrane region" description="Helical" evidence="7">
    <location>
        <begin position="7"/>
        <end position="33"/>
    </location>
</feature>
<keyword evidence="10" id="KW-1185">Reference proteome</keyword>
<name>A0ABT6H7J7_9BACI</name>
<feature type="domain" description="ABC transmembrane type-1" evidence="8">
    <location>
        <begin position="64"/>
        <end position="270"/>
    </location>
</feature>
<dbReference type="Gene3D" id="1.10.3720.10">
    <property type="entry name" value="MetI-like"/>
    <property type="match status" value="1"/>
</dbReference>
<dbReference type="InterPro" id="IPR000515">
    <property type="entry name" value="MetI-like"/>
</dbReference>
<dbReference type="InterPro" id="IPR035906">
    <property type="entry name" value="MetI-like_sf"/>
</dbReference>
<dbReference type="SUPFAM" id="SSF161098">
    <property type="entry name" value="MetI-like"/>
    <property type="match status" value="1"/>
</dbReference>
<feature type="transmembrane region" description="Helical" evidence="7">
    <location>
        <begin position="70"/>
        <end position="90"/>
    </location>
</feature>
<gene>
    <name evidence="9" type="ORF">P6P90_12265</name>
</gene>
<dbReference type="PROSITE" id="PS50928">
    <property type="entry name" value="ABC_TM1"/>
    <property type="match status" value="1"/>
</dbReference>
<evidence type="ECO:0000256" key="3">
    <source>
        <dbReference type="ARBA" id="ARBA00022475"/>
    </source>
</evidence>
<dbReference type="CDD" id="cd06261">
    <property type="entry name" value="TM_PBP2"/>
    <property type="match status" value="1"/>
</dbReference>
<evidence type="ECO:0000313" key="9">
    <source>
        <dbReference type="EMBL" id="MDG5754743.1"/>
    </source>
</evidence>
<keyword evidence="5 7" id="KW-1133">Transmembrane helix</keyword>
<keyword evidence="6 7" id="KW-0472">Membrane</keyword>
<evidence type="ECO:0000256" key="7">
    <source>
        <dbReference type="RuleBase" id="RU363032"/>
    </source>
</evidence>
<sequence>MRRYKLLWFLLPGFILYAVFQLFPICSAFYYSITNWDGLTPSYAYVGFENYKRLASDIVFHTALINNLKFMVVVVLLQSGMSLLFALYLVKHTKTNVVLRALYFFPTILSSVSVAFIWLFMYDPSIGLVSKILRQNWLGDKEFAIYAVALVQVWFHTGQMIVIFVSGLQAVPAELHEVATLEGANRWQRFRWVTWPLIAPAAAIVVSYTILQSFKAFDLIFAMTRGGPNYGTEILSTYIYASAFQNYSFGYASALSVVFMLVVALVTLLQFQILRVNRVHY</sequence>
<protein>
    <submittedName>
        <fullName evidence="9">Sugar ABC transporter permease</fullName>
    </submittedName>
</protein>
<keyword evidence="2 7" id="KW-0813">Transport</keyword>
<dbReference type="EMBL" id="JARULN010000012">
    <property type="protein sequence ID" value="MDG5754743.1"/>
    <property type="molecule type" value="Genomic_DNA"/>
</dbReference>
<evidence type="ECO:0000256" key="4">
    <source>
        <dbReference type="ARBA" id="ARBA00022692"/>
    </source>
</evidence>
<evidence type="ECO:0000256" key="6">
    <source>
        <dbReference type="ARBA" id="ARBA00023136"/>
    </source>
</evidence>
<comment type="similarity">
    <text evidence="7">Belongs to the binding-protein-dependent transport system permease family.</text>
</comment>
<dbReference type="Pfam" id="PF00528">
    <property type="entry name" value="BPD_transp_1"/>
    <property type="match status" value="1"/>
</dbReference>
<proteinExistence type="inferred from homology"/>
<feature type="transmembrane region" description="Helical" evidence="7">
    <location>
        <begin position="102"/>
        <end position="121"/>
    </location>
</feature>
<organism evidence="9 10">
    <name type="scientific">Ectobacillus antri</name>
    <dbReference type="NCBI Taxonomy" id="2486280"/>
    <lineage>
        <taxon>Bacteria</taxon>
        <taxon>Bacillati</taxon>
        <taxon>Bacillota</taxon>
        <taxon>Bacilli</taxon>
        <taxon>Bacillales</taxon>
        <taxon>Bacillaceae</taxon>
        <taxon>Ectobacillus</taxon>
    </lineage>
</organism>
<evidence type="ECO:0000256" key="2">
    <source>
        <dbReference type="ARBA" id="ARBA00022448"/>
    </source>
</evidence>
<feature type="transmembrane region" description="Helical" evidence="7">
    <location>
        <begin position="192"/>
        <end position="211"/>
    </location>
</feature>
<feature type="transmembrane region" description="Helical" evidence="7">
    <location>
        <begin position="249"/>
        <end position="271"/>
    </location>
</feature>
<dbReference type="PANTHER" id="PTHR30193:SF37">
    <property type="entry name" value="INNER MEMBRANE ABC TRANSPORTER PERMEASE PROTEIN YCJO"/>
    <property type="match status" value="1"/>
</dbReference>
<evidence type="ECO:0000259" key="8">
    <source>
        <dbReference type="PROSITE" id="PS50928"/>
    </source>
</evidence>
<evidence type="ECO:0000313" key="10">
    <source>
        <dbReference type="Proteomes" id="UP001218246"/>
    </source>
</evidence>
<keyword evidence="4 7" id="KW-0812">Transmembrane</keyword>
<evidence type="ECO:0000256" key="5">
    <source>
        <dbReference type="ARBA" id="ARBA00022989"/>
    </source>
</evidence>
<keyword evidence="3" id="KW-1003">Cell membrane</keyword>
<comment type="caution">
    <text evidence="9">The sequence shown here is derived from an EMBL/GenBank/DDBJ whole genome shotgun (WGS) entry which is preliminary data.</text>
</comment>
<accession>A0ABT6H7J7</accession>
<dbReference type="PANTHER" id="PTHR30193">
    <property type="entry name" value="ABC TRANSPORTER PERMEASE PROTEIN"/>
    <property type="match status" value="1"/>
</dbReference>
<reference evidence="9 10" key="1">
    <citation type="submission" date="2023-04" db="EMBL/GenBank/DDBJ databases">
        <title>Ectobacillus antri isolated from activated sludge.</title>
        <authorList>
            <person name="Yan P."/>
            <person name="Liu X."/>
        </authorList>
    </citation>
    <scope>NUCLEOTIDE SEQUENCE [LARGE SCALE GENOMIC DNA]</scope>
    <source>
        <strain evidence="9 10">C18H</strain>
    </source>
</reference>
<dbReference type="InterPro" id="IPR051393">
    <property type="entry name" value="ABC_transporter_permease"/>
</dbReference>
<dbReference type="RefSeq" id="WP_278018417.1">
    <property type="nucleotide sequence ID" value="NZ_JARRRY010000012.1"/>
</dbReference>
<feature type="transmembrane region" description="Helical" evidence="7">
    <location>
        <begin position="143"/>
        <end position="171"/>
    </location>
</feature>
<dbReference type="Proteomes" id="UP001218246">
    <property type="component" value="Unassembled WGS sequence"/>
</dbReference>